<dbReference type="PANTHER" id="PTHR41774">
    <property type="match status" value="1"/>
</dbReference>
<evidence type="ECO:0008006" key="3">
    <source>
        <dbReference type="Google" id="ProtNLM"/>
    </source>
</evidence>
<reference evidence="2" key="1">
    <citation type="submission" date="2021-02" db="EMBL/GenBank/DDBJ databases">
        <title>Leucobacter sp. CX169.</title>
        <authorList>
            <person name="Cheng Y."/>
        </authorList>
    </citation>
    <scope>NUCLEOTIDE SEQUENCE [LARGE SCALE GENOMIC DNA]</scope>
    <source>
        <strain evidence="2">JY899</strain>
    </source>
</reference>
<proteinExistence type="predicted"/>
<protein>
    <recommendedName>
        <fullName evidence="3">NGG1p interacting factor NIF3</fullName>
    </recommendedName>
</protein>
<name>A0ABS2TD80_9ACTO</name>
<organism evidence="1 2">
    <name type="scientific">Flaviflexus equikiangi</name>
    <dbReference type="NCBI Taxonomy" id="2758573"/>
    <lineage>
        <taxon>Bacteria</taxon>
        <taxon>Bacillati</taxon>
        <taxon>Actinomycetota</taxon>
        <taxon>Actinomycetes</taxon>
        <taxon>Actinomycetales</taxon>
        <taxon>Actinomycetaceae</taxon>
        <taxon>Flaviflexus</taxon>
    </lineage>
</organism>
<sequence>MATDILVFFVPADDTEDVIEAVCAAGAGKIGDYDECAFVSPGIGQFRPLSGADPTIGSVGELEKVEENRVEITFPREIKADVIRALKAAHPYEEPGFHIIRNDA</sequence>
<dbReference type="PANTHER" id="PTHR41774:SF1">
    <property type="entry name" value="NGG1P INTERACTING FACTOR NIF3"/>
    <property type="match status" value="1"/>
</dbReference>
<evidence type="ECO:0000313" key="2">
    <source>
        <dbReference type="Proteomes" id="UP000705983"/>
    </source>
</evidence>
<dbReference type="InterPro" id="IPR036069">
    <property type="entry name" value="DUF34/NIF3_sf"/>
</dbReference>
<dbReference type="Gene3D" id="3.30.70.120">
    <property type="match status" value="1"/>
</dbReference>
<accession>A0ABS2TD80</accession>
<dbReference type="SUPFAM" id="SSF102705">
    <property type="entry name" value="NIF3 (NGG1p interacting factor 3)-like"/>
    <property type="match status" value="1"/>
</dbReference>
<comment type="caution">
    <text evidence="1">The sequence shown here is derived from an EMBL/GenBank/DDBJ whole genome shotgun (WGS) entry which is preliminary data.</text>
</comment>
<dbReference type="RefSeq" id="WP_182172930.1">
    <property type="nucleotide sequence ID" value="NZ_CP059676.1"/>
</dbReference>
<dbReference type="InterPro" id="IPR015867">
    <property type="entry name" value="N-reg_PII/ATP_PRibTrfase_C"/>
</dbReference>
<gene>
    <name evidence="1" type="ORF">JVW63_02680</name>
</gene>
<dbReference type="EMBL" id="JAFFJS010000001">
    <property type="protein sequence ID" value="MBM9432608.1"/>
    <property type="molecule type" value="Genomic_DNA"/>
</dbReference>
<keyword evidence="2" id="KW-1185">Reference proteome</keyword>
<dbReference type="Proteomes" id="UP000705983">
    <property type="component" value="Unassembled WGS sequence"/>
</dbReference>
<evidence type="ECO:0000313" key="1">
    <source>
        <dbReference type="EMBL" id="MBM9432608.1"/>
    </source>
</evidence>